<evidence type="ECO:0000256" key="14">
    <source>
        <dbReference type="ARBA" id="ARBA00025153"/>
    </source>
</evidence>
<evidence type="ECO:0000256" key="2">
    <source>
        <dbReference type="ARBA" id="ARBA00000909"/>
    </source>
</evidence>
<evidence type="ECO:0000259" key="20">
    <source>
        <dbReference type="PROSITE" id="PS51383"/>
    </source>
</evidence>
<dbReference type="EC" id="4.2.1.136" evidence="19"/>
<dbReference type="PROSITE" id="PS51383">
    <property type="entry name" value="YJEF_C_3"/>
    <property type="match status" value="1"/>
</dbReference>
<feature type="binding site" evidence="18">
    <location>
        <position position="60"/>
    </location>
    <ligand>
        <name>K(+)</name>
        <dbReference type="ChEBI" id="CHEBI:29103"/>
    </ligand>
</feature>
<dbReference type="SUPFAM" id="SSF53613">
    <property type="entry name" value="Ribokinase-like"/>
    <property type="match status" value="1"/>
</dbReference>
<dbReference type="InterPro" id="IPR030677">
    <property type="entry name" value="Nnr"/>
</dbReference>
<dbReference type="GO" id="GO:0005524">
    <property type="term" value="F:ATP binding"/>
    <property type="evidence" value="ECO:0007669"/>
    <property type="project" value="UniProtKB-UniRule"/>
</dbReference>
<comment type="function">
    <text evidence="14 19">Bifunctional enzyme that catalyzes the epimerization of the S- and R-forms of NAD(P)HX and the dehydration of the S-form of NAD(P)HX at the expense of ADP, which is converted to AMP. This allows the repair of both epimers of NAD(P)HX, a damaged form of NAD(P)H that is a result of enzymatic or heat-dependent hydration.</text>
</comment>
<comment type="catalytic activity">
    <reaction evidence="15 17 19">
        <text>(6S)-NADHX + ADP = AMP + phosphate + NADH + H(+)</text>
        <dbReference type="Rhea" id="RHEA:32223"/>
        <dbReference type="ChEBI" id="CHEBI:15378"/>
        <dbReference type="ChEBI" id="CHEBI:43474"/>
        <dbReference type="ChEBI" id="CHEBI:57945"/>
        <dbReference type="ChEBI" id="CHEBI:64074"/>
        <dbReference type="ChEBI" id="CHEBI:456215"/>
        <dbReference type="ChEBI" id="CHEBI:456216"/>
        <dbReference type="EC" id="4.2.1.136"/>
    </reaction>
</comment>
<evidence type="ECO:0000256" key="1">
    <source>
        <dbReference type="ARBA" id="ARBA00000013"/>
    </source>
</evidence>
<dbReference type="EMBL" id="CP033230">
    <property type="protein sequence ID" value="AYO76973.1"/>
    <property type="molecule type" value="Genomic_DNA"/>
</dbReference>
<evidence type="ECO:0000256" key="5">
    <source>
        <dbReference type="ARBA" id="ARBA00022723"/>
    </source>
</evidence>
<comment type="subunit">
    <text evidence="17">Homotetramer.</text>
</comment>
<feature type="binding site" evidence="18">
    <location>
        <position position="116"/>
    </location>
    <ligand>
        <name>K(+)</name>
        <dbReference type="ChEBI" id="CHEBI:29103"/>
    </ligand>
</feature>
<name>A0A3G2UPP0_SPHYA</name>
<dbReference type="PANTHER" id="PTHR12592:SF0">
    <property type="entry name" value="ATP-DEPENDENT (S)-NAD(P)H-HYDRATE DEHYDRATASE"/>
    <property type="match status" value="1"/>
</dbReference>
<keyword evidence="6 17" id="KW-0547">Nucleotide-binding</keyword>
<accession>A0A3G2UPP0</accession>
<dbReference type="CDD" id="cd01171">
    <property type="entry name" value="YXKO-related"/>
    <property type="match status" value="1"/>
</dbReference>
<dbReference type="Gene3D" id="3.40.1190.20">
    <property type="match status" value="1"/>
</dbReference>
<dbReference type="InterPro" id="IPR000631">
    <property type="entry name" value="CARKD"/>
</dbReference>
<sequence>MMAPDPILTAAAMRAAEQAAFDAGVDPYELMERAGAAAAQIIWRAGHRRDALILCGPGNNGGDGFVIARILREQGVPVRVASFGDSRTPSAQRATALWDGPVEALADAAPAAQLVDALFGTGLTRGLDAAVADRLGELVAHANHSYAIDLPSGVGTDDGRLLSAVPKFDVTIALGAFKPAHLLQPAASLMGKLVRADIGLAMPQDMHVLAAPQLRAPVAAAHKYSRGLVGVVGGLMPGAAALAATAAAYSGAGMVRRYDASPCESGPHAIVHQQIEDVTVLSDALSDPRLAAVLVGPGLGREDEARARLDAVLACGRPLVLDADALTLLSGKAKSHVPAGSILTPHEGEFVRLFGDLPGSKIDRALAGARMTRSVVVYKGADSVIAAPDGRVAVARSASTWLSTAGTGDVLAGLAAGRLAVTGDPFRAACEAVWLHGEAARRAGPAFVADDLLAALPAAIGSRL</sequence>
<feature type="binding site" evidence="17">
    <location>
        <position position="239"/>
    </location>
    <ligand>
        <name>(6S)-NADPHX</name>
        <dbReference type="ChEBI" id="CHEBI:64076"/>
    </ligand>
</feature>
<evidence type="ECO:0000256" key="19">
    <source>
        <dbReference type="PIRNR" id="PIRNR017184"/>
    </source>
</evidence>
<dbReference type="GO" id="GO:0052855">
    <property type="term" value="F:ADP-dependent NAD(P)H-hydrate dehydratase activity"/>
    <property type="evidence" value="ECO:0007669"/>
    <property type="project" value="UniProtKB-UniRule"/>
</dbReference>
<comment type="cofactor">
    <cofactor evidence="18 19">
        <name>K(+)</name>
        <dbReference type="ChEBI" id="CHEBI:29103"/>
    </cofactor>
    <text evidence="18 19">Binds 1 potassium ion per subunit.</text>
</comment>
<dbReference type="Pfam" id="PF03853">
    <property type="entry name" value="YjeF_N"/>
    <property type="match status" value="1"/>
</dbReference>
<keyword evidence="13" id="KW-0511">Multifunctional enzyme</keyword>
<keyword evidence="11 18" id="KW-0413">Isomerase</keyword>
<evidence type="ECO:0000256" key="4">
    <source>
        <dbReference type="ARBA" id="ARBA00009524"/>
    </source>
</evidence>
<evidence type="ECO:0000256" key="9">
    <source>
        <dbReference type="ARBA" id="ARBA00022958"/>
    </source>
</evidence>
<comment type="caution">
    <text evidence="18">Lacks conserved residue(s) required for the propagation of feature annotation.</text>
</comment>
<dbReference type="GO" id="GO:0046496">
    <property type="term" value="P:nicotinamide nucleotide metabolic process"/>
    <property type="evidence" value="ECO:0007669"/>
    <property type="project" value="UniProtKB-UniRule"/>
</dbReference>
<comment type="similarity">
    <text evidence="18">Belongs to the NnrE/AIBP family.</text>
</comment>
<feature type="domain" description="YjeF C-terminal" evidence="20">
    <location>
        <begin position="206"/>
        <end position="463"/>
    </location>
</feature>
<dbReference type="EC" id="5.1.99.6" evidence="19"/>
<comment type="catalytic activity">
    <reaction evidence="1 18 19">
        <text>(6R)-NADHX = (6S)-NADHX</text>
        <dbReference type="Rhea" id="RHEA:32215"/>
        <dbReference type="ChEBI" id="CHEBI:64074"/>
        <dbReference type="ChEBI" id="CHEBI:64075"/>
        <dbReference type="EC" id="5.1.99.6"/>
    </reaction>
</comment>
<feature type="binding site" evidence="17">
    <location>
        <position position="298"/>
    </location>
    <ligand>
        <name>(6S)-NADPHX</name>
        <dbReference type="ChEBI" id="CHEBI:64076"/>
    </ligand>
</feature>
<dbReference type="GO" id="GO:0110051">
    <property type="term" value="P:metabolite repair"/>
    <property type="evidence" value="ECO:0007669"/>
    <property type="project" value="TreeGrafter"/>
</dbReference>
<dbReference type="PANTHER" id="PTHR12592">
    <property type="entry name" value="ATP-DEPENDENT (S)-NAD(P)H-HYDRATE DEHYDRATASE FAMILY MEMBER"/>
    <property type="match status" value="1"/>
</dbReference>
<proteinExistence type="inferred from homology"/>
<feature type="binding site" evidence="17">
    <location>
        <position position="409"/>
    </location>
    <ligand>
        <name>(6S)-NADPHX</name>
        <dbReference type="ChEBI" id="CHEBI:64076"/>
    </ligand>
</feature>
<evidence type="ECO:0000256" key="15">
    <source>
        <dbReference type="ARBA" id="ARBA00048238"/>
    </source>
</evidence>
<evidence type="ECO:0000259" key="21">
    <source>
        <dbReference type="PROSITE" id="PS51385"/>
    </source>
</evidence>
<protein>
    <recommendedName>
        <fullName evidence="19">Bifunctional NAD(P)H-hydrate repair enzyme</fullName>
    </recommendedName>
    <alternativeName>
        <fullName evidence="19">Nicotinamide nucleotide repair protein</fullName>
    </alternativeName>
    <domain>
        <recommendedName>
            <fullName evidence="19">ADP-dependent (S)-NAD(P)H-hydrate dehydratase</fullName>
            <ecNumber evidence="19">4.2.1.136</ecNumber>
        </recommendedName>
        <alternativeName>
            <fullName evidence="19">ADP-dependent NAD(P)HX dehydratase</fullName>
        </alternativeName>
    </domain>
    <domain>
        <recommendedName>
            <fullName evidence="19">NAD(P)H-hydrate epimerase</fullName>
            <ecNumber evidence="19">5.1.99.6</ecNumber>
        </recommendedName>
    </domain>
</protein>
<comment type="function">
    <text evidence="17">Catalyzes the dehydration of the S-form of NAD(P)HX at the expense of ADP, which is converted to AMP. Together with NAD(P)HX epimerase, which catalyzes the epimerization of the S- and R-forms, the enzyme allows the repair of both epimers of NAD(P)HX, a damaged form of NAD(P)H that is a result of enzymatic or heat-dependent hydration.</text>
</comment>
<dbReference type="GO" id="GO:0046872">
    <property type="term" value="F:metal ion binding"/>
    <property type="evidence" value="ECO:0007669"/>
    <property type="project" value="UniProtKB-UniRule"/>
</dbReference>
<comment type="cofactor">
    <cofactor evidence="17">
        <name>Mg(2+)</name>
        <dbReference type="ChEBI" id="CHEBI:18420"/>
    </cofactor>
</comment>
<dbReference type="InterPro" id="IPR036652">
    <property type="entry name" value="YjeF_N_dom_sf"/>
</dbReference>
<dbReference type="PIRSF" id="PIRSF017184">
    <property type="entry name" value="Nnr"/>
    <property type="match status" value="1"/>
</dbReference>
<comment type="catalytic activity">
    <reaction evidence="2 18 19">
        <text>(6R)-NADPHX = (6S)-NADPHX</text>
        <dbReference type="Rhea" id="RHEA:32227"/>
        <dbReference type="ChEBI" id="CHEBI:64076"/>
        <dbReference type="ChEBI" id="CHEBI:64077"/>
        <dbReference type="EC" id="5.1.99.6"/>
    </reaction>
</comment>
<dbReference type="GO" id="GO:0052856">
    <property type="term" value="F:NAD(P)HX epimerase activity"/>
    <property type="evidence" value="ECO:0007669"/>
    <property type="project" value="UniProtKB-UniRule"/>
</dbReference>
<keyword evidence="5 18" id="KW-0479">Metal-binding</keyword>
<dbReference type="HAMAP" id="MF_01965">
    <property type="entry name" value="NADHX_dehydratase"/>
    <property type="match status" value="1"/>
</dbReference>
<feature type="binding site" evidence="18">
    <location>
        <position position="149"/>
    </location>
    <ligand>
        <name>(6S)-NADPHX</name>
        <dbReference type="ChEBI" id="CHEBI:64076"/>
    </ligand>
</feature>
<feature type="binding site" evidence="17">
    <location>
        <position position="408"/>
    </location>
    <ligand>
        <name>AMP</name>
        <dbReference type="ChEBI" id="CHEBI:456215"/>
    </ligand>
</feature>
<feature type="binding site" evidence="18">
    <location>
        <begin position="120"/>
        <end position="126"/>
    </location>
    <ligand>
        <name>(6S)-NADPHX</name>
        <dbReference type="ChEBI" id="CHEBI:64076"/>
    </ligand>
</feature>
<evidence type="ECO:0000313" key="22">
    <source>
        <dbReference type="EMBL" id="AYO76973.1"/>
    </source>
</evidence>
<dbReference type="InterPro" id="IPR004443">
    <property type="entry name" value="YjeF_N_dom"/>
</dbReference>
<keyword evidence="8 17" id="KW-0521">NADP</keyword>
<dbReference type="Pfam" id="PF01256">
    <property type="entry name" value="Carb_kinase"/>
    <property type="match status" value="1"/>
</dbReference>
<dbReference type="Proteomes" id="UP000280708">
    <property type="component" value="Chromosome"/>
</dbReference>
<dbReference type="InterPro" id="IPR029056">
    <property type="entry name" value="Ribokinase-like"/>
</dbReference>
<organism evidence="22 23">
    <name type="scientific">Sphingobium yanoikuyae</name>
    <name type="common">Sphingomonas yanoikuyae</name>
    <dbReference type="NCBI Taxonomy" id="13690"/>
    <lineage>
        <taxon>Bacteria</taxon>
        <taxon>Pseudomonadati</taxon>
        <taxon>Pseudomonadota</taxon>
        <taxon>Alphaproteobacteria</taxon>
        <taxon>Sphingomonadales</taxon>
        <taxon>Sphingomonadaceae</taxon>
        <taxon>Sphingobium</taxon>
    </lineage>
</organism>
<dbReference type="PROSITE" id="PS01049">
    <property type="entry name" value="YJEF_C_1"/>
    <property type="match status" value="1"/>
</dbReference>
<reference evidence="22 23" key="1">
    <citation type="submission" date="2018-10" db="EMBL/GenBank/DDBJ databases">
        <title>Characterization and genome analysis of a novel bacterium Sphingobium yanoikuyae SJTF8 capable of degrading PAHs.</title>
        <authorList>
            <person name="Yin C."/>
            <person name="Xiong W."/>
            <person name="Liang R."/>
        </authorList>
    </citation>
    <scope>NUCLEOTIDE SEQUENCE [LARGE SCALE GENOMIC DNA]</scope>
    <source>
        <strain evidence="22 23">SJTF8</strain>
    </source>
</reference>
<evidence type="ECO:0000313" key="23">
    <source>
        <dbReference type="Proteomes" id="UP000280708"/>
    </source>
</evidence>
<evidence type="ECO:0000256" key="7">
    <source>
        <dbReference type="ARBA" id="ARBA00022840"/>
    </source>
</evidence>
<evidence type="ECO:0000256" key="13">
    <source>
        <dbReference type="ARBA" id="ARBA00023268"/>
    </source>
</evidence>
<feature type="binding site" evidence="18">
    <location>
        <position position="152"/>
    </location>
    <ligand>
        <name>K(+)</name>
        <dbReference type="ChEBI" id="CHEBI:29103"/>
    </ligand>
</feature>
<comment type="catalytic activity">
    <reaction evidence="16 17 19">
        <text>(6S)-NADPHX + ADP = AMP + phosphate + NADPH + H(+)</text>
        <dbReference type="Rhea" id="RHEA:32235"/>
        <dbReference type="ChEBI" id="CHEBI:15378"/>
        <dbReference type="ChEBI" id="CHEBI:43474"/>
        <dbReference type="ChEBI" id="CHEBI:57783"/>
        <dbReference type="ChEBI" id="CHEBI:64076"/>
        <dbReference type="ChEBI" id="CHEBI:456215"/>
        <dbReference type="ChEBI" id="CHEBI:456216"/>
        <dbReference type="EC" id="4.2.1.136"/>
    </reaction>
</comment>
<comment type="function">
    <text evidence="18">Catalyzes the epimerization of the S- and R-forms of NAD(P)HX, a damaged form of NAD(P)H that is a result of enzymatic or heat-dependent hydration. This is a prerequisite for the S-specific NAD(P)H-hydrate dehydratase to allow the repair of both epimers of NAD(P)HX.</text>
</comment>
<keyword evidence="10 17" id="KW-0520">NAD</keyword>
<keyword evidence="7 17" id="KW-0067">ATP-binding</keyword>
<feature type="binding site" evidence="17">
    <location>
        <position position="346"/>
    </location>
    <ligand>
        <name>(6S)-NADPHX</name>
        <dbReference type="ChEBI" id="CHEBI:64076"/>
    </ligand>
</feature>
<evidence type="ECO:0000256" key="17">
    <source>
        <dbReference type="HAMAP-Rule" id="MF_01965"/>
    </source>
</evidence>
<dbReference type="PROSITE" id="PS51385">
    <property type="entry name" value="YJEF_N"/>
    <property type="match status" value="1"/>
</dbReference>
<feature type="binding site" evidence="17">
    <location>
        <begin position="379"/>
        <end position="383"/>
    </location>
    <ligand>
        <name>AMP</name>
        <dbReference type="ChEBI" id="CHEBI:456215"/>
    </ligand>
</feature>
<comment type="similarity">
    <text evidence="3 19">In the N-terminal section; belongs to the NnrE/AIBP family.</text>
</comment>
<evidence type="ECO:0000256" key="8">
    <source>
        <dbReference type="ARBA" id="ARBA00022857"/>
    </source>
</evidence>
<gene>
    <name evidence="18" type="primary">nnrE</name>
    <name evidence="17" type="synonym">nnrD</name>
    <name evidence="22" type="ORF">EBF16_08505</name>
</gene>
<dbReference type="NCBIfam" id="TIGR00197">
    <property type="entry name" value="yjeF_nterm"/>
    <property type="match status" value="1"/>
</dbReference>
<dbReference type="AlphaFoldDB" id="A0A3G2UPP0"/>
<dbReference type="SUPFAM" id="SSF64153">
    <property type="entry name" value="YjeF N-terminal domain-like"/>
    <property type="match status" value="1"/>
</dbReference>
<keyword evidence="9 18" id="KW-0630">Potassium</keyword>
<evidence type="ECO:0000256" key="6">
    <source>
        <dbReference type="ARBA" id="ARBA00022741"/>
    </source>
</evidence>
<evidence type="ECO:0000256" key="18">
    <source>
        <dbReference type="HAMAP-Rule" id="MF_01966"/>
    </source>
</evidence>
<dbReference type="HAMAP" id="MF_01966">
    <property type="entry name" value="NADHX_epimerase"/>
    <property type="match status" value="1"/>
</dbReference>
<feature type="binding site" evidence="18">
    <location>
        <begin position="59"/>
        <end position="63"/>
    </location>
    <ligand>
        <name>(6S)-NADPHX</name>
        <dbReference type="ChEBI" id="CHEBI:64076"/>
    </ligand>
</feature>
<evidence type="ECO:0000256" key="12">
    <source>
        <dbReference type="ARBA" id="ARBA00023239"/>
    </source>
</evidence>
<evidence type="ECO:0000256" key="10">
    <source>
        <dbReference type="ARBA" id="ARBA00023027"/>
    </source>
</evidence>
<feature type="domain" description="YjeF N-terminal" evidence="21">
    <location>
        <begin position="13"/>
        <end position="206"/>
    </location>
</feature>
<dbReference type="Gene3D" id="3.40.50.10260">
    <property type="entry name" value="YjeF N-terminal domain"/>
    <property type="match status" value="1"/>
</dbReference>
<evidence type="ECO:0000256" key="16">
    <source>
        <dbReference type="ARBA" id="ARBA00049209"/>
    </source>
</evidence>
<comment type="similarity">
    <text evidence="4 19">In the C-terminal section; belongs to the NnrD/CARKD family.</text>
</comment>
<dbReference type="NCBIfam" id="TIGR00196">
    <property type="entry name" value="yjeF_cterm"/>
    <property type="match status" value="1"/>
</dbReference>
<dbReference type="InterPro" id="IPR017953">
    <property type="entry name" value="Carbohydrate_kinase_pred_CS"/>
</dbReference>
<evidence type="ECO:0000256" key="3">
    <source>
        <dbReference type="ARBA" id="ARBA00006001"/>
    </source>
</evidence>
<evidence type="ECO:0000256" key="11">
    <source>
        <dbReference type="ARBA" id="ARBA00023235"/>
    </source>
</evidence>
<keyword evidence="12 17" id="KW-0456">Lyase</keyword>
<comment type="similarity">
    <text evidence="17">Belongs to the NnrD/CARKD family.</text>
</comment>